<dbReference type="Pfam" id="PF01638">
    <property type="entry name" value="HxlR"/>
    <property type="match status" value="1"/>
</dbReference>
<feature type="domain" description="HTH hxlR-type" evidence="4">
    <location>
        <begin position="12"/>
        <end position="111"/>
    </location>
</feature>
<dbReference type="EMBL" id="FMVW01000001">
    <property type="protein sequence ID" value="SCZ19442.1"/>
    <property type="molecule type" value="Genomic_DNA"/>
</dbReference>
<evidence type="ECO:0000256" key="1">
    <source>
        <dbReference type="ARBA" id="ARBA00023015"/>
    </source>
</evidence>
<keyword evidence="3" id="KW-0804">Transcription</keyword>
<sequence>MKPQICHLPSDCRPVSEILSRIGDKWSVLVITLLGDAPLRFGELKREIGGISQKMLTATLRALERDGFVLRRDYGTVPPKVEYELTELGRDLLVPVTALAAWARQNQTHVEEARRRFDDACPERTGGSG</sequence>
<keyword evidence="1" id="KW-0805">Transcription regulation</keyword>
<protein>
    <submittedName>
        <fullName evidence="5">Transcriptional regulator, HxlR family</fullName>
    </submittedName>
</protein>
<dbReference type="SUPFAM" id="SSF46785">
    <property type="entry name" value="Winged helix' DNA-binding domain"/>
    <property type="match status" value="1"/>
</dbReference>
<proteinExistence type="predicted"/>
<dbReference type="GO" id="GO:0003677">
    <property type="term" value="F:DNA binding"/>
    <property type="evidence" value="ECO:0007669"/>
    <property type="project" value="UniProtKB-KW"/>
</dbReference>
<keyword evidence="6" id="KW-1185">Reference proteome</keyword>
<dbReference type="InterPro" id="IPR036390">
    <property type="entry name" value="WH_DNA-bd_sf"/>
</dbReference>
<evidence type="ECO:0000256" key="2">
    <source>
        <dbReference type="ARBA" id="ARBA00023125"/>
    </source>
</evidence>
<evidence type="ECO:0000313" key="5">
    <source>
        <dbReference type="EMBL" id="SCZ19442.1"/>
    </source>
</evidence>
<dbReference type="PANTHER" id="PTHR33204">
    <property type="entry name" value="TRANSCRIPTIONAL REGULATOR, MARR FAMILY"/>
    <property type="match status" value="1"/>
</dbReference>
<dbReference type="AlphaFoldDB" id="A0A1G5M2P6"/>
<keyword evidence="2" id="KW-0238">DNA-binding</keyword>
<reference evidence="5 6" key="1">
    <citation type="submission" date="2016-10" db="EMBL/GenBank/DDBJ databases">
        <authorList>
            <person name="de Groot N.N."/>
        </authorList>
    </citation>
    <scope>NUCLEOTIDE SEQUENCE [LARGE SCALE GENOMIC DNA]</scope>
    <source>
        <strain evidence="5 6">DSM 2698</strain>
    </source>
</reference>
<dbReference type="InterPro" id="IPR002577">
    <property type="entry name" value="HTH_HxlR"/>
</dbReference>
<dbReference type="STRING" id="1120955.SAMN03080610_00016"/>
<dbReference type="Proteomes" id="UP000199347">
    <property type="component" value="Unassembled WGS sequence"/>
</dbReference>
<evidence type="ECO:0000259" key="4">
    <source>
        <dbReference type="PROSITE" id="PS51118"/>
    </source>
</evidence>
<dbReference type="InterPro" id="IPR036388">
    <property type="entry name" value="WH-like_DNA-bd_sf"/>
</dbReference>
<dbReference type="PROSITE" id="PS51118">
    <property type="entry name" value="HTH_HXLR"/>
    <property type="match status" value="1"/>
</dbReference>
<gene>
    <name evidence="5" type="ORF">SAMN03080610_00016</name>
</gene>
<name>A0A1G5M2P6_AFIMA</name>
<organism evidence="5 6">
    <name type="scientific">Afifella marina DSM 2698</name>
    <dbReference type="NCBI Taxonomy" id="1120955"/>
    <lineage>
        <taxon>Bacteria</taxon>
        <taxon>Pseudomonadati</taxon>
        <taxon>Pseudomonadota</taxon>
        <taxon>Alphaproteobacteria</taxon>
        <taxon>Hyphomicrobiales</taxon>
        <taxon>Afifellaceae</taxon>
        <taxon>Afifella</taxon>
    </lineage>
</organism>
<dbReference type="Gene3D" id="1.10.10.10">
    <property type="entry name" value="Winged helix-like DNA-binding domain superfamily/Winged helix DNA-binding domain"/>
    <property type="match status" value="1"/>
</dbReference>
<dbReference type="PANTHER" id="PTHR33204:SF39">
    <property type="entry name" value="TRANSCRIPTIONAL REGULATORY PROTEIN"/>
    <property type="match status" value="1"/>
</dbReference>
<evidence type="ECO:0000313" key="6">
    <source>
        <dbReference type="Proteomes" id="UP000199347"/>
    </source>
</evidence>
<accession>A0A1G5M2P6</accession>
<evidence type="ECO:0000256" key="3">
    <source>
        <dbReference type="ARBA" id="ARBA00023163"/>
    </source>
</evidence>